<keyword evidence="2" id="KW-1185">Reference proteome</keyword>
<accession>A0A6G9LLL8</accession>
<protein>
    <submittedName>
        <fullName evidence="1">Uncharacterized protein</fullName>
    </submittedName>
</protein>
<dbReference type="Proteomes" id="UP000502113">
    <property type="component" value="Segment"/>
</dbReference>
<reference evidence="2" key="1">
    <citation type="submission" date="2020-02" db="EMBL/GenBank/DDBJ databases">
        <authorList>
            <person name="Olsen N.S."/>
            <person name="Forero-Junco L."/>
            <person name="Kot W."/>
            <person name="Hansen L.H."/>
        </authorList>
    </citation>
    <scope>NUCLEOTIDE SEQUENCE [LARGE SCALE GENOMIC DNA]</scope>
</reference>
<name>A0A6G9LLL8_9CAUD</name>
<dbReference type="EMBL" id="MT119361">
    <property type="protein sequence ID" value="QIQ66418.1"/>
    <property type="molecule type" value="Genomic_DNA"/>
</dbReference>
<organism evidence="1 2">
    <name type="scientific">Enterococcus phage vipetofem</name>
    <dbReference type="NCBI Taxonomy" id="2719594"/>
    <lineage>
        <taxon>Viruses</taxon>
        <taxon>Duplodnaviria</taxon>
        <taxon>Heunggongvirae</taxon>
        <taxon>Uroviricota</taxon>
        <taxon>Caudoviricetes</taxon>
        <taxon>Andrewesvirinae</taxon>
        <taxon>Vipetofemvirus</taxon>
        <taxon>Vipetofemvirus vipetofem</taxon>
    </lineage>
</organism>
<gene>
    <name evidence="1" type="ORF">vipetofem_120</name>
</gene>
<sequence>MKNWYEENDILMSIENSQKYIVSKAPNDDNTFYKLIPFNNRSELNNKEVMNAKLKIIALPKVVHGEMIMIGKNDDYCRIVPDPLKVINENGKFIQLSVDNEVHGKIEIKIGKERIHLDEKELNDLIDEIEEIKKYL</sequence>
<proteinExistence type="predicted"/>
<evidence type="ECO:0000313" key="2">
    <source>
        <dbReference type="Proteomes" id="UP000502113"/>
    </source>
</evidence>
<evidence type="ECO:0000313" key="1">
    <source>
        <dbReference type="EMBL" id="QIQ66418.1"/>
    </source>
</evidence>